<dbReference type="AlphaFoldDB" id="A0A0D2UGQ4"/>
<dbReference type="OrthoDB" id="202203at2759"/>
<accession>A0A0D2UGQ4</accession>
<dbReference type="InterPro" id="IPR036188">
    <property type="entry name" value="FAD/NAD-bd_sf"/>
</dbReference>
<evidence type="ECO:0000256" key="4">
    <source>
        <dbReference type="ARBA" id="ARBA00023002"/>
    </source>
</evidence>
<dbReference type="Proteomes" id="UP000008743">
    <property type="component" value="Unassembled WGS sequence"/>
</dbReference>
<keyword evidence="7" id="KW-1185">Reference proteome</keyword>
<evidence type="ECO:0000313" key="7">
    <source>
        <dbReference type="Proteomes" id="UP000008743"/>
    </source>
</evidence>
<dbReference type="PANTHER" id="PTHR43735:SF3">
    <property type="entry name" value="FERROPTOSIS SUPPRESSOR PROTEIN 1"/>
    <property type="match status" value="1"/>
</dbReference>
<proteinExistence type="inferred from homology"/>
<protein>
    <submittedName>
        <fullName evidence="6">Pyridine nucleotide-disulfide oxidoreductase</fullName>
    </submittedName>
</protein>
<dbReference type="EMBL" id="KE346366">
    <property type="protein sequence ID" value="KJE94266.1"/>
    <property type="molecule type" value="Genomic_DNA"/>
</dbReference>
<keyword evidence="2" id="KW-0285">Flavoprotein</keyword>
<dbReference type="PhylomeDB" id="A0A0D2UGQ4"/>
<dbReference type="Gene3D" id="3.50.50.100">
    <property type="match status" value="1"/>
</dbReference>
<dbReference type="eggNOG" id="KOG2495">
    <property type="taxonomic scope" value="Eukaryota"/>
</dbReference>
<keyword evidence="3" id="KW-0274">FAD</keyword>
<dbReference type="SUPFAM" id="SSF51905">
    <property type="entry name" value="FAD/NAD(P)-binding domain"/>
    <property type="match status" value="1"/>
</dbReference>
<reference evidence="7" key="1">
    <citation type="submission" date="2011-02" db="EMBL/GenBank/DDBJ databases">
        <title>The Genome Sequence of Capsaspora owczarzaki ATCC 30864.</title>
        <authorList>
            <person name="Russ C."/>
            <person name="Cuomo C."/>
            <person name="Burger G."/>
            <person name="Gray M.W."/>
            <person name="Holland P.W.H."/>
            <person name="King N."/>
            <person name="Lang F.B.F."/>
            <person name="Roger A.J."/>
            <person name="Ruiz-Trillo I."/>
            <person name="Young S.K."/>
            <person name="Zeng Q."/>
            <person name="Gargeya S."/>
            <person name="Alvarado L."/>
            <person name="Berlin A."/>
            <person name="Chapman S.B."/>
            <person name="Chen Z."/>
            <person name="Freedman E."/>
            <person name="Gellesch M."/>
            <person name="Goldberg J."/>
            <person name="Griggs A."/>
            <person name="Gujja S."/>
            <person name="Heilman E."/>
            <person name="Heiman D."/>
            <person name="Howarth C."/>
            <person name="Mehta T."/>
            <person name="Neiman D."/>
            <person name="Pearson M."/>
            <person name="Roberts A."/>
            <person name="Saif S."/>
            <person name="Shea T."/>
            <person name="Shenoy N."/>
            <person name="Sisk P."/>
            <person name="Stolte C."/>
            <person name="Sykes S."/>
            <person name="White J."/>
            <person name="Yandava C."/>
            <person name="Haas B."/>
            <person name="Nusbaum C."/>
            <person name="Birren B."/>
        </authorList>
    </citation>
    <scope>NUCLEOTIDE SEQUENCE</scope>
    <source>
        <strain evidence="7">ATCC 30864</strain>
    </source>
</reference>
<dbReference type="InterPro" id="IPR023753">
    <property type="entry name" value="FAD/NAD-binding_dom"/>
</dbReference>
<dbReference type="PANTHER" id="PTHR43735">
    <property type="entry name" value="APOPTOSIS-INDUCING FACTOR 1"/>
    <property type="match status" value="1"/>
</dbReference>
<dbReference type="GO" id="GO:0005737">
    <property type="term" value="C:cytoplasm"/>
    <property type="evidence" value="ECO:0007669"/>
    <property type="project" value="TreeGrafter"/>
</dbReference>
<sequence length="396" mass="41959">MSATQKQQHHVVIVGMQFAGSAVLKALIKNPQVRITIVDSKDYFDLNLATPRVLVQPAIAEATLLPHATWIANLAPQFAGRVSFVHARMTRVASTAITVQLVATQALQDIAFDFLVLATGLGADYTNSLFKATRLDETSAKRVAALQSHNARLLPAKKILVVGGGAVGVEVAAEIATDYPDKTVTLVHSGSELVKLDPKSSKADTHARKFLTSHNVQLVLSDRIDRDAANQAAALASHETPQTLKTEKGAEITADLVIVALPPKAAGVSGALSESFPGAIDEQGLLKVDQYLRVASAGNNNIFAAGDVTNADDKFAHRATAAGAVVAANILATIKKPAQPSLKTYSRLASPVFAISMGRTYGFGRLPLLGYSHGWLVTSVKSKQMFVNAVPSTFKI</sequence>
<dbReference type="GO" id="GO:0050660">
    <property type="term" value="F:flavin adenine dinucleotide binding"/>
    <property type="evidence" value="ECO:0007669"/>
    <property type="project" value="TreeGrafter"/>
</dbReference>
<evidence type="ECO:0000259" key="5">
    <source>
        <dbReference type="Pfam" id="PF07992"/>
    </source>
</evidence>
<feature type="domain" description="FAD/NAD(P)-binding" evidence="5">
    <location>
        <begin position="10"/>
        <end position="322"/>
    </location>
</feature>
<name>A0A0D2UGQ4_CAPO3</name>
<evidence type="ECO:0000256" key="1">
    <source>
        <dbReference type="ARBA" id="ARBA00006442"/>
    </source>
</evidence>
<gene>
    <name evidence="6" type="ORF">CAOG_004935</name>
</gene>
<evidence type="ECO:0000313" key="6">
    <source>
        <dbReference type="EMBL" id="KJE94266.1"/>
    </source>
</evidence>
<dbReference type="OMA" id="MAVTHQL"/>
<organism evidence="6 7">
    <name type="scientific">Capsaspora owczarzaki (strain ATCC 30864)</name>
    <dbReference type="NCBI Taxonomy" id="595528"/>
    <lineage>
        <taxon>Eukaryota</taxon>
        <taxon>Filasterea</taxon>
        <taxon>Capsaspora</taxon>
    </lineage>
</organism>
<dbReference type="RefSeq" id="XP_004347686.1">
    <property type="nucleotide sequence ID" value="XM_004347636.1"/>
</dbReference>
<dbReference type="GO" id="GO:0004174">
    <property type="term" value="F:electron-transferring-flavoprotein dehydrogenase activity"/>
    <property type="evidence" value="ECO:0007669"/>
    <property type="project" value="TreeGrafter"/>
</dbReference>
<comment type="similarity">
    <text evidence="1">Belongs to the FAD-dependent oxidoreductase family.</text>
</comment>
<evidence type="ECO:0000256" key="2">
    <source>
        <dbReference type="ARBA" id="ARBA00022630"/>
    </source>
</evidence>
<keyword evidence="4" id="KW-0560">Oxidoreductase</keyword>
<dbReference type="STRING" id="595528.A0A0D2UGQ4"/>
<evidence type="ECO:0000256" key="3">
    <source>
        <dbReference type="ARBA" id="ARBA00022827"/>
    </source>
</evidence>
<dbReference type="Pfam" id="PF07992">
    <property type="entry name" value="Pyr_redox_2"/>
    <property type="match status" value="1"/>
</dbReference>
<dbReference type="InParanoid" id="A0A0D2UGQ4"/>